<protein>
    <recommendedName>
        <fullName evidence="2">DUF3800 domain-containing protein</fullName>
    </recommendedName>
</protein>
<dbReference type="Pfam" id="PF12686">
    <property type="entry name" value="DUF3800"/>
    <property type="match status" value="1"/>
</dbReference>
<feature type="non-terminal residue" evidence="1">
    <location>
        <position position="68"/>
    </location>
</feature>
<dbReference type="EMBL" id="BARS01050175">
    <property type="protein sequence ID" value="GAG45940.1"/>
    <property type="molecule type" value="Genomic_DNA"/>
</dbReference>
<comment type="caution">
    <text evidence="1">The sequence shown here is derived from an EMBL/GenBank/DDBJ whole genome shotgun (WGS) entry which is preliminary data.</text>
</comment>
<reference evidence="1" key="1">
    <citation type="journal article" date="2014" name="Front. Microbiol.">
        <title>High frequency of phylogenetically diverse reductive dehalogenase-homologous genes in deep subseafloor sedimentary metagenomes.</title>
        <authorList>
            <person name="Kawai M."/>
            <person name="Futagami T."/>
            <person name="Toyoda A."/>
            <person name="Takaki Y."/>
            <person name="Nishi S."/>
            <person name="Hori S."/>
            <person name="Arai W."/>
            <person name="Tsubouchi T."/>
            <person name="Morono Y."/>
            <person name="Uchiyama I."/>
            <person name="Ito T."/>
            <person name="Fujiyama A."/>
            <person name="Inagaki F."/>
            <person name="Takami H."/>
        </authorList>
    </citation>
    <scope>NUCLEOTIDE SEQUENCE</scope>
    <source>
        <strain evidence="1">Expedition CK06-06</strain>
    </source>
</reference>
<organism evidence="1">
    <name type="scientific">marine sediment metagenome</name>
    <dbReference type="NCBI Taxonomy" id="412755"/>
    <lineage>
        <taxon>unclassified sequences</taxon>
        <taxon>metagenomes</taxon>
        <taxon>ecological metagenomes</taxon>
    </lineage>
</organism>
<evidence type="ECO:0008006" key="2">
    <source>
        <dbReference type="Google" id="ProtNLM"/>
    </source>
</evidence>
<evidence type="ECO:0000313" key="1">
    <source>
        <dbReference type="EMBL" id="GAG45940.1"/>
    </source>
</evidence>
<dbReference type="InterPro" id="IPR024524">
    <property type="entry name" value="DUF3800"/>
</dbReference>
<name>X0XRQ9_9ZZZZ</name>
<gene>
    <name evidence="1" type="ORF">S01H1_74949</name>
</gene>
<accession>X0XRQ9</accession>
<proteinExistence type="predicted"/>
<dbReference type="AlphaFoldDB" id="X0XRQ9"/>
<sequence length="68" mass="7693">MGDSGVKRKFRMYVDEVGNPDLKSSDNPNHRFLSLTGVIIDLAYVKSVLHPDMESLKERYCGSHPDEP</sequence>